<dbReference type="InterPro" id="IPR056442">
    <property type="entry name" value="GINT1_N"/>
</dbReference>
<dbReference type="AlphaFoldDB" id="A0A1D1ZVJ1"/>
<dbReference type="PANTHER" id="PTHR48261:SF6">
    <property type="entry name" value="GLYCOSYLTRANSFERASE FAMILY PROTEIN"/>
    <property type="match status" value="1"/>
</dbReference>
<evidence type="ECO:0000256" key="6">
    <source>
        <dbReference type="SAM" id="Phobius"/>
    </source>
</evidence>
<dbReference type="Pfam" id="PF09258">
    <property type="entry name" value="Glyco_transf_64"/>
    <property type="match status" value="1"/>
</dbReference>
<keyword evidence="3" id="KW-0808">Transferase</keyword>
<dbReference type="EMBL" id="GDKF01007668">
    <property type="protein sequence ID" value="JAT70954.1"/>
    <property type="molecule type" value="Transcribed_RNA"/>
</dbReference>
<evidence type="ECO:0000256" key="3">
    <source>
        <dbReference type="ARBA" id="ARBA00022679"/>
    </source>
</evidence>
<evidence type="ECO:0000259" key="8">
    <source>
        <dbReference type="Pfam" id="PF24793"/>
    </source>
</evidence>
<accession>A0A1D1ZVJ1</accession>
<feature type="transmembrane region" description="Helical" evidence="6">
    <location>
        <begin position="17"/>
        <end position="36"/>
    </location>
</feature>
<protein>
    <submittedName>
        <fullName evidence="9">Uncharacterized protein</fullName>
    </submittedName>
</protein>
<dbReference type="InterPro" id="IPR023296">
    <property type="entry name" value="Glyco_hydro_beta-prop_sf"/>
</dbReference>
<evidence type="ECO:0000259" key="7">
    <source>
        <dbReference type="Pfam" id="PF09258"/>
    </source>
</evidence>
<name>A0A1D1ZVJ1_AUXPR</name>
<gene>
    <name evidence="9" type="ORF">g.42456</name>
</gene>
<proteinExistence type="inferred from homology"/>
<keyword evidence="6" id="KW-1133">Transmembrane helix</keyword>
<dbReference type="Gene3D" id="2.115.10.20">
    <property type="entry name" value="Glycosyl hydrolase domain, family 43"/>
    <property type="match status" value="1"/>
</dbReference>
<dbReference type="GO" id="GO:0016020">
    <property type="term" value="C:membrane"/>
    <property type="evidence" value="ECO:0007669"/>
    <property type="project" value="UniProtKB-SubCell"/>
</dbReference>
<comment type="subcellular location">
    <subcellularLocation>
        <location evidence="1">Membrane</location>
    </subcellularLocation>
</comment>
<keyword evidence="6" id="KW-0812">Transmembrane</keyword>
<keyword evidence="4 6" id="KW-0472">Membrane</keyword>
<comment type="similarity">
    <text evidence="2">Belongs to the glycosyltransferase 64 family.</text>
</comment>
<dbReference type="SUPFAM" id="SSF53448">
    <property type="entry name" value="Nucleotide-diphospho-sugar transferases"/>
    <property type="match status" value="1"/>
</dbReference>
<evidence type="ECO:0000313" key="9">
    <source>
        <dbReference type="EMBL" id="JAT70954.1"/>
    </source>
</evidence>
<dbReference type="FunFam" id="2.115.10.20:FF:000004">
    <property type="entry name" value="Glucosamine inositolphosphorylceramide transferase 1"/>
    <property type="match status" value="1"/>
</dbReference>
<feature type="transmembrane region" description="Helical" evidence="6">
    <location>
        <begin position="438"/>
        <end position="461"/>
    </location>
</feature>
<dbReference type="SUPFAM" id="SSF75005">
    <property type="entry name" value="Arabinanase/levansucrase/invertase"/>
    <property type="match status" value="1"/>
</dbReference>
<organism evidence="9">
    <name type="scientific">Auxenochlorella protothecoides</name>
    <name type="common">Green microalga</name>
    <name type="synonym">Chlorella protothecoides</name>
    <dbReference type="NCBI Taxonomy" id="3075"/>
    <lineage>
        <taxon>Eukaryota</taxon>
        <taxon>Viridiplantae</taxon>
        <taxon>Chlorophyta</taxon>
        <taxon>core chlorophytes</taxon>
        <taxon>Trebouxiophyceae</taxon>
        <taxon>Chlorellales</taxon>
        <taxon>Chlorellaceae</taxon>
        <taxon>Auxenochlorella</taxon>
    </lineage>
</organism>
<dbReference type="InterPro" id="IPR004263">
    <property type="entry name" value="Exostosin"/>
</dbReference>
<dbReference type="InterPro" id="IPR029044">
    <property type="entry name" value="Nucleotide-diphossugar_trans"/>
</dbReference>
<evidence type="ECO:0000256" key="4">
    <source>
        <dbReference type="ARBA" id="ARBA00023136"/>
    </source>
</evidence>
<sequence length="745" mass="81177">MKRQKPAWLSNWTLRKVIFLFLGLISFLLLQDIVVIGSRPRRGRGKACQPDDEGSWSIGLFKGESPLNLTPVEAWTPRLNSSVAWPVANPVFTCAEVTDPHSNFVADPFLWIDEESDVWTLFFETKSNRDMQGDIGVAESRDGGASWRYLGIALDEAWHLSYPHVFSWEGQMYMVPEGYQSGALRVYIAEEFPLKWRFLAKLHPQPLIDASIVEFEGRWWLFATDASASGSSRCRMLSLWHASSPLGPWLAHAASPVMSGDAAAGARSGGRVVAVDGKLVRFGQDCAGGYGQGLVAYRVDVLTPTEFRQTRVPLEFGAAGKHGMRAWNGARHHHLDAHQLRDGSWVAVMDGDWQASGALSWRMKRDALLLLALWAGAAASALGGRRVAALVPALPCAGGPRERRRKLPRARAPGACAGGGASRRASALLRRLGPRARIALAAGVAAGLATAAALGALGWYYGTTLHARMGAARAPRVGGQASAYTVMLLSHGPRVPTLKVTVGWVSQCPSVAEVVIIWNSGKPPDTSGWAAPGGAPVRLRLSPRNELTNRFLPDPLLRTRAVLTLDDDILSTCADVEALFAAWRRDPGLLAGMFPRLAGAGPPAAYAGEQEVYRRGRYNMVLTGGMVLDADRIFPLFNSPQYAEERAYVNSVTNCEDLLVNFVVAEVNAARGNVSASMLRPRRRLDISKLMGQGVGISRDRGSHQAKREACVERFAQRLVMPVEQEVPVWVDRPPCLSWLGCVYL</sequence>
<evidence type="ECO:0000256" key="2">
    <source>
        <dbReference type="ARBA" id="ARBA00008700"/>
    </source>
</evidence>
<evidence type="ECO:0000256" key="5">
    <source>
        <dbReference type="ARBA" id="ARBA00023157"/>
    </source>
</evidence>
<dbReference type="Pfam" id="PF24793">
    <property type="entry name" value="GINT1_N"/>
    <property type="match status" value="1"/>
</dbReference>
<dbReference type="InterPro" id="IPR015338">
    <property type="entry name" value="GT64_dom"/>
</dbReference>
<dbReference type="PANTHER" id="PTHR48261">
    <property type="entry name" value="ACETYLGLUCOSAMINYLTRANSFERASE"/>
    <property type="match status" value="1"/>
</dbReference>
<feature type="domain" description="Glycosyl transferase 64" evidence="7">
    <location>
        <begin position="484"/>
        <end position="723"/>
    </location>
</feature>
<dbReference type="GO" id="GO:0016757">
    <property type="term" value="F:glycosyltransferase activity"/>
    <property type="evidence" value="ECO:0007669"/>
    <property type="project" value="InterPro"/>
</dbReference>
<keyword evidence="5" id="KW-1015">Disulfide bond</keyword>
<reference evidence="9" key="1">
    <citation type="submission" date="2015-08" db="EMBL/GenBank/DDBJ databases">
        <authorList>
            <person name="Babu N.S."/>
            <person name="Beckwith C.J."/>
            <person name="Beseler K.G."/>
            <person name="Brison A."/>
            <person name="Carone J.V."/>
            <person name="Caskin T.P."/>
            <person name="Diamond M."/>
            <person name="Durham M.E."/>
            <person name="Foxe J.M."/>
            <person name="Go M."/>
            <person name="Henderson B.A."/>
            <person name="Jones I.B."/>
            <person name="McGettigan J.A."/>
            <person name="Micheletti S.J."/>
            <person name="Nasrallah M.E."/>
            <person name="Ortiz D."/>
            <person name="Piller C.R."/>
            <person name="Privatt S.R."/>
            <person name="Schneider S.L."/>
            <person name="Sharp S."/>
            <person name="Smith T.C."/>
            <person name="Stanton J.D."/>
            <person name="Ullery H.E."/>
            <person name="Wilson R.J."/>
            <person name="Serrano M.G."/>
            <person name="Buck G."/>
            <person name="Lee V."/>
            <person name="Wang Y."/>
            <person name="Carvalho R."/>
            <person name="Voegtly L."/>
            <person name="Shi R."/>
            <person name="Duckworth R."/>
            <person name="Johnson A."/>
            <person name="Loviza R."/>
            <person name="Walstead R."/>
            <person name="Shah Z."/>
            <person name="Kiflezghi M."/>
            <person name="Wade K."/>
            <person name="Ball S.L."/>
            <person name="Bradley K.W."/>
            <person name="Asai D.J."/>
            <person name="Bowman C.A."/>
            <person name="Russell D.A."/>
            <person name="Pope W.H."/>
            <person name="Jacobs-Sera D."/>
            <person name="Hendrix R.W."/>
            <person name="Hatfull G.F."/>
        </authorList>
    </citation>
    <scope>NUCLEOTIDE SEQUENCE</scope>
</reference>
<feature type="domain" description="Glucosamine inositolphosphorylceramide transferase 1 N-terminal" evidence="8">
    <location>
        <begin position="48"/>
        <end position="352"/>
    </location>
</feature>
<dbReference type="Gene3D" id="3.90.550.10">
    <property type="entry name" value="Spore Coat Polysaccharide Biosynthesis Protein SpsA, Chain A"/>
    <property type="match status" value="1"/>
</dbReference>
<evidence type="ECO:0000256" key="1">
    <source>
        <dbReference type="ARBA" id="ARBA00004370"/>
    </source>
</evidence>